<reference evidence="2 3" key="1">
    <citation type="submission" date="2015-03" db="EMBL/GenBank/DDBJ databases">
        <title>Genome sequence of Pseudoalteromonas aurantia.</title>
        <authorList>
            <person name="Xie B.-B."/>
            <person name="Rong J.-C."/>
            <person name="Qin Q.-L."/>
            <person name="Zhang Y.-Z."/>
        </authorList>
    </citation>
    <scope>NUCLEOTIDE SEQUENCE [LARGE SCALE GENOMIC DNA]</scope>
    <source>
        <strain evidence="2 3">208</strain>
    </source>
</reference>
<dbReference type="Proteomes" id="UP000615755">
    <property type="component" value="Unassembled WGS sequence"/>
</dbReference>
<comment type="caution">
    <text evidence="2">The sequence shown here is derived from an EMBL/GenBank/DDBJ whole genome shotgun (WGS) entry which is preliminary data.</text>
</comment>
<evidence type="ECO:0000313" key="2">
    <source>
        <dbReference type="EMBL" id="MBE0367061.1"/>
    </source>
</evidence>
<accession>A0ABR9E7T1</accession>
<dbReference type="EMBL" id="AQGV01000011">
    <property type="protein sequence ID" value="MBE0367061.1"/>
    <property type="molecule type" value="Genomic_DNA"/>
</dbReference>
<organism evidence="2 3">
    <name type="scientific">Pseudoalteromonas aurantia 208</name>
    <dbReference type="NCBI Taxonomy" id="1314867"/>
    <lineage>
        <taxon>Bacteria</taxon>
        <taxon>Pseudomonadati</taxon>
        <taxon>Pseudomonadota</taxon>
        <taxon>Gammaproteobacteria</taxon>
        <taxon>Alteromonadales</taxon>
        <taxon>Pseudoalteromonadaceae</taxon>
        <taxon>Pseudoalteromonas</taxon>
    </lineage>
</organism>
<keyword evidence="1" id="KW-0732">Signal</keyword>
<gene>
    <name evidence="2" type="ORF">PAUR_a0361</name>
</gene>
<sequence>MKRAFVLSGFLLLSVTACDVFESSKTQIEEQYLSQNNELKSAIEAIREQGLATFSSTAEKGTVAACVAKQLDADPMGALIEVEGALQDSADLSKLAETIGSLSESEISLESIPQLLQQGADTVNYLRTLLSEYNLNELQEKAAQVLQDGRSQSQDIGAHLRSLIEQCQ</sequence>
<evidence type="ECO:0000313" key="3">
    <source>
        <dbReference type="Proteomes" id="UP000615755"/>
    </source>
</evidence>
<protein>
    <recommendedName>
        <fullName evidence="4">Lipoprotein</fullName>
    </recommendedName>
</protein>
<proteinExistence type="predicted"/>
<name>A0ABR9E7T1_9GAMM</name>
<evidence type="ECO:0008006" key="4">
    <source>
        <dbReference type="Google" id="ProtNLM"/>
    </source>
</evidence>
<feature type="signal peptide" evidence="1">
    <location>
        <begin position="1"/>
        <end position="17"/>
    </location>
</feature>
<evidence type="ECO:0000256" key="1">
    <source>
        <dbReference type="SAM" id="SignalP"/>
    </source>
</evidence>
<dbReference type="PROSITE" id="PS51257">
    <property type="entry name" value="PROKAR_LIPOPROTEIN"/>
    <property type="match status" value="1"/>
</dbReference>
<dbReference type="RefSeq" id="WP_192506526.1">
    <property type="nucleotide sequence ID" value="NZ_AQGV01000011.1"/>
</dbReference>
<feature type="chain" id="PRO_5045599836" description="Lipoprotein" evidence="1">
    <location>
        <begin position="18"/>
        <end position="168"/>
    </location>
</feature>
<keyword evidence="3" id="KW-1185">Reference proteome</keyword>